<organism evidence="14 15">
    <name type="scientific">Eptatretus burgeri</name>
    <name type="common">Inshore hagfish</name>
    <dbReference type="NCBI Taxonomy" id="7764"/>
    <lineage>
        <taxon>Eukaryota</taxon>
        <taxon>Metazoa</taxon>
        <taxon>Chordata</taxon>
        <taxon>Craniata</taxon>
        <taxon>Vertebrata</taxon>
        <taxon>Cyclostomata</taxon>
        <taxon>Myxini</taxon>
        <taxon>Myxiniformes</taxon>
        <taxon>Myxinidae</taxon>
        <taxon>Eptatretinae</taxon>
        <taxon>Eptatretus</taxon>
    </lineage>
</organism>
<keyword evidence="7" id="KW-0965">Cell junction</keyword>
<dbReference type="PRINTS" id="PR00206">
    <property type="entry name" value="CONNEXIN"/>
</dbReference>
<dbReference type="InterPro" id="IPR013092">
    <property type="entry name" value="Connexin_N"/>
</dbReference>
<keyword evidence="9 11" id="KW-0472">Membrane</keyword>
<evidence type="ECO:0000256" key="1">
    <source>
        <dbReference type="ARBA" id="ARBA00004610"/>
    </source>
</evidence>
<name>A0A8C4Q480_EPTBU</name>
<dbReference type="Pfam" id="PF00029">
    <property type="entry name" value="Connexin"/>
    <property type="match status" value="1"/>
</dbReference>
<evidence type="ECO:0000259" key="13">
    <source>
        <dbReference type="SMART" id="SM01089"/>
    </source>
</evidence>
<sequence length="240" mass="27089">MGRVYVLGTLLSTFSTSIGRVWLSVLFIFRIMVLVVAAEAVWGDEQDDFVCNTLQPGCKTVCYDHFFPLSHIRLWALQLIFVSTPALLVALHATRSTRHMHTIKDNTHVWQGITGSLLYTYLFSVLCRILLECGFLAVFYYLYQGFIMPRLVKCDAPPCPNVVDCFISRPTEKTIFTIFMLTVSAICMLLNMAELFYLHIACFRYSLTLPRSPNSLPMVSKAISTHGSQTSSPVAANLWP</sequence>
<dbReference type="SMART" id="SM01089">
    <property type="entry name" value="Connexin_CCC"/>
    <property type="match status" value="1"/>
</dbReference>
<evidence type="ECO:0000256" key="7">
    <source>
        <dbReference type="ARBA" id="ARBA00022949"/>
    </source>
</evidence>
<dbReference type="PANTHER" id="PTHR11984:SF46">
    <property type="entry name" value="GAP JUNCTION BETA-2 PROTEIN"/>
    <property type="match status" value="1"/>
</dbReference>
<dbReference type="Ensembl" id="ENSEBUT00000010284.1">
    <property type="protein sequence ID" value="ENSEBUP00000009754.1"/>
    <property type="gene ID" value="ENSEBUG00000006267.1"/>
</dbReference>
<comment type="subcellular location">
    <subcellularLocation>
        <location evidence="1">Cell junction</location>
        <location evidence="1">Gap junction</location>
    </subcellularLocation>
    <subcellularLocation>
        <location evidence="2 10">Cell membrane</location>
        <topology evidence="2 10">Multi-pass membrane protein</topology>
    </subcellularLocation>
</comment>
<keyword evidence="8 11" id="KW-1133">Transmembrane helix</keyword>
<dbReference type="PROSITE" id="PS00408">
    <property type="entry name" value="CONNEXINS_2"/>
    <property type="match status" value="1"/>
</dbReference>
<protein>
    <recommendedName>
        <fullName evidence="10">Gap junction protein</fullName>
    </recommendedName>
</protein>
<dbReference type="InterPro" id="IPR019570">
    <property type="entry name" value="Connexin_CCC"/>
</dbReference>
<feature type="domain" description="Connexin N-terminal" evidence="12">
    <location>
        <begin position="40"/>
        <end position="73"/>
    </location>
</feature>
<dbReference type="InterPro" id="IPR017990">
    <property type="entry name" value="Connexin_CS"/>
</dbReference>
<dbReference type="GeneTree" id="ENSGT01030000234513"/>
<dbReference type="InterPro" id="IPR000500">
    <property type="entry name" value="Connexin"/>
</dbReference>
<evidence type="ECO:0000259" key="12">
    <source>
        <dbReference type="SMART" id="SM00037"/>
    </source>
</evidence>
<keyword evidence="5" id="KW-1009">Hearing</keyword>
<evidence type="ECO:0000256" key="11">
    <source>
        <dbReference type="SAM" id="Phobius"/>
    </source>
</evidence>
<evidence type="ECO:0000256" key="6">
    <source>
        <dbReference type="ARBA" id="ARBA00022868"/>
    </source>
</evidence>
<evidence type="ECO:0000256" key="3">
    <source>
        <dbReference type="ARBA" id="ARBA00022475"/>
    </source>
</evidence>
<feature type="transmembrane region" description="Helical" evidence="11">
    <location>
        <begin position="175"/>
        <end position="198"/>
    </location>
</feature>
<dbReference type="InterPro" id="IPR038359">
    <property type="entry name" value="Connexin_N_sf"/>
</dbReference>
<keyword evidence="6 10" id="KW-0303">Gap junction</keyword>
<proteinExistence type="inferred from homology"/>
<dbReference type="GO" id="GO:0005922">
    <property type="term" value="C:connexin complex"/>
    <property type="evidence" value="ECO:0007669"/>
    <property type="project" value="InterPro"/>
</dbReference>
<evidence type="ECO:0000256" key="9">
    <source>
        <dbReference type="ARBA" id="ARBA00023136"/>
    </source>
</evidence>
<reference evidence="14" key="2">
    <citation type="submission" date="2025-09" db="UniProtKB">
        <authorList>
            <consortium name="Ensembl"/>
        </authorList>
    </citation>
    <scope>IDENTIFICATION</scope>
</reference>
<accession>A0A8C4Q480</accession>
<feature type="transmembrane region" description="Helical" evidence="11">
    <location>
        <begin position="21"/>
        <end position="42"/>
    </location>
</feature>
<evidence type="ECO:0000256" key="8">
    <source>
        <dbReference type="ARBA" id="ARBA00022989"/>
    </source>
</evidence>
<evidence type="ECO:0000256" key="5">
    <source>
        <dbReference type="ARBA" id="ARBA00022740"/>
    </source>
</evidence>
<dbReference type="PROSITE" id="PS00407">
    <property type="entry name" value="CONNEXINS_1"/>
    <property type="match status" value="1"/>
</dbReference>
<dbReference type="GO" id="GO:0005243">
    <property type="term" value="F:gap junction channel activity"/>
    <property type="evidence" value="ECO:0007669"/>
    <property type="project" value="TreeGrafter"/>
</dbReference>
<dbReference type="GO" id="GO:0007267">
    <property type="term" value="P:cell-cell signaling"/>
    <property type="evidence" value="ECO:0007669"/>
    <property type="project" value="TreeGrafter"/>
</dbReference>
<keyword evidence="4 10" id="KW-0812">Transmembrane</keyword>
<feature type="transmembrane region" description="Helical" evidence="11">
    <location>
        <begin position="118"/>
        <end position="143"/>
    </location>
</feature>
<dbReference type="SMART" id="SM00037">
    <property type="entry name" value="CNX"/>
    <property type="match status" value="1"/>
</dbReference>
<evidence type="ECO:0000256" key="2">
    <source>
        <dbReference type="ARBA" id="ARBA00004651"/>
    </source>
</evidence>
<keyword evidence="15" id="KW-1185">Reference proteome</keyword>
<comment type="function">
    <text evidence="10">One gap junction consists of a cluster of closely packed pairs of transmembrane channels, the connexons, through which materials of low MW diffuse from one cell to a neighboring cell.</text>
</comment>
<reference evidence="14" key="1">
    <citation type="submission" date="2025-08" db="UniProtKB">
        <authorList>
            <consortium name="Ensembl"/>
        </authorList>
    </citation>
    <scope>IDENTIFICATION</scope>
</reference>
<comment type="subunit">
    <text evidence="10">A connexon is composed of a hexamer of connexins.</text>
</comment>
<feature type="transmembrane region" description="Helical" evidence="11">
    <location>
        <begin position="75"/>
        <end position="94"/>
    </location>
</feature>
<dbReference type="Gene3D" id="1.20.1440.80">
    <property type="entry name" value="Gap junction channel protein cysteine-rich domain"/>
    <property type="match status" value="1"/>
</dbReference>
<dbReference type="Proteomes" id="UP000694388">
    <property type="component" value="Unplaced"/>
</dbReference>
<keyword evidence="3" id="KW-1003">Cell membrane</keyword>
<dbReference type="PANTHER" id="PTHR11984">
    <property type="entry name" value="CONNEXIN"/>
    <property type="match status" value="1"/>
</dbReference>
<evidence type="ECO:0000256" key="10">
    <source>
        <dbReference type="RuleBase" id="RU000630"/>
    </source>
</evidence>
<dbReference type="GO" id="GO:1990349">
    <property type="term" value="P:gap junction-mediated intercellular transport"/>
    <property type="evidence" value="ECO:0007669"/>
    <property type="project" value="TreeGrafter"/>
</dbReference>
<evidence type="ECO:0000313" key="15">
    <source>
        <dbReference type="Proteomes" id="UP000694388"/>
    </source>
</evidence>
<evidence type="ECO:0000256" key="4">
    <source>
        <dbReference type="ARBA" id="ARBA00022692"/>
    </source>
</evidence>
<feature type="domain" description="Connexin cysteine-rich" evidence="13">
    <location>
        <begin position="131"/>
        <end position="198"/>
    </location>
</feature>
<comment type="similarity">
    <text evidence="10">Belongs to the connexin family.</text>
</comment>
<evidence type="ECO:0000313" key="14">
    <source>
        <dbReference type="Ensembl" id="ENSEBUP00000009754.1"/>
    </source>
</evidence>
<dbReference type="AlphaFoldDB" id="A0A8C4Q480"/>
<dbReference type="GO" id="GO:0007605">
    <property type="term" value="P:sensory perception of sound"/>
    <property type="evidence" value="ECO:0007669"/>
    <property type="project" value="UniProtKB-KW"/>
</dbReference>